<evidence type="ECO:0000256" key="2">
    <source>
        <dbReference type="ARBA" id="ARBA00022475"/>
    </source>
</evidence>
<dbReference type="PANTHER" id="PTHR43702:SF3">
    <property type="entry name" value="PROTEIN TSGA"/>
    <property type="match status" value="1"/>
</dbReference>
<feature type="transmembrane region" description="Helical" evidence="4">
    <location>
        <begin position="174"/>
        <end position="194"/>
    </location>
</feature>
<dbReference type="InterPro" id="IPR011701">
    <property type="entry name" value="MFS"/>
</dbReference>
<dbReference type="GO" id="GO:0022857">
    <property type="term" value="F:transmembrane transporter activity"/>
    <property type="evidence" value="ECO:0007669"/>
    <property type="project" value="InterPro"/>
</dbReference>
<feature type="transmembrane region" description="Helical" evidence="4">
    <location>
        <begin position="143"/>
        <end position="162"/>
    </location>
</feature>
<keyword evidence="6" id="KW-1185">Reference proteome</keyword>
<keyword evidence="4" id="KW-0472">Membrane</keyword>
<comment type="caution">
    <text evidence="5">The sequence shown here is derived from an EMBL/GenBank/DDBJ whole genome shotgun (WGS) entry which is preliminary data.</text>
</comment>
<comment type="subcellular location">
    <subcellularLocation>
        <location evidence="1">Cell inner membrane</location>
        <topology evidence="1">Multi-pass membrane protein</topology>
    </subcellularLocation>
</comment>
<dbReference type="OrthoDB" id="546893at2759"/>
<sequence>ADLSRRQWLFAFSLVTSLFFTWGFAYGLLDVLNSHFQTIFGIGKTQSTLLQLAYFGAYLVYAPIASIFMERYGYKKGIHMGLTLYSLGAIFFWPSAKFRSYGGFVGCTFVIGCGLSCLEVAANSYISVLGSPKYAAARLNFSQGFQGVASFAGPMIASKWFFTGKNATSLDTVQWVYLAVAGLGAVLNVLFYFCKLPEITQDALAQEMHDVGLTNDKEPFWRQYRCIFGWVAQTAYVGAQVAVASLAVNFLSEQGVGIDKPLASQLFSYCQITFTVGRFLGVIMLNWFDPALLLSIYALGCCAFSLGVSYAPGKAGVGCLFALFFFESICYPVIFTIATKSLGRHTKKGSGLIVMGVGGGAWFPPAAGHIADTDTTAHSYMVPFAGYVAMGIYAVGIVIDQSRKGGFRFRTVDEIEQKRAQIEKEKAKIAGSETDLDKKGSEEYVESVSV</sequence>
<evidence type="ECO:0000256" key="1">
    <source>
        <dbReference type="ARBA" id="ARBA00004429"/>
    </source>
</evidence>
<proteinExistence type="predicted"/>
<evidence type="ECO:0000256" key="3">
    <source>
        <dbReference type="SAM" id="MobiDB-lite"/>
    </source>
</evidence>
<dbReference type="EMBL" id="MNAD01000776">
    <property type="protein sequence ID" value="OJT10475.1"/>
    <property type="molecule type" value="Genomic_DNA"/>
</dbReference>
<feature type="region of interest" description="Disordered" evidence="3">
    <location>
        <begin position="431"/>
        <end position="450"/>
    </location>
</feature>
<keyword evidence="2" id="KW-1003">Cell membrane</keyword>
<dbReference type="Pfam" id="PF07690">
    <property type="entry name" value="MFS_1"/>
    <property type="match status" value="1"/>
</dbReference>
<feature type="transmembrane region" description="Helical" evidence="4">
    <location>
        <begin position="377"/>
        <end position="399"/>
    </location>
</feature>
<feature type="transmembrane region" description="Helical" evidence="4">
    <location>
        <begin position="315"/>
        <end position="338"/>
    </location>
</feature>
<feature type="transmembrane region" description="Helical" evidence="4">
    <location>
        <begin position="77"/>
        <end position="95"/>
    </location>
</feature>
<dbReference type="PANTHER" id="PTHR43702">
    <property type="entry name" value="L-FUCOSE-PROTON SYMPORTER"/>
    <property type="match status" value="1"/>
</dbReference>
<feature type="transmembrane region" description="Helical" evidence="4">
    <location>
        <begin position="101"/>
        <end position="122"/>
    </location>
</feature>
<dbReference type="Proteomes" id="UP000184267">
    <property type="component" value="Unassembled WGS sequence"/>
</dbReference>
<dbReference type="CDD" id="cd17394">
    <property type="entry name" value="MFS_FucP_like"/>
    <property type="match status" value="1"/>
</dbReference>
<gene>
    <name evidence="5" type="ORF">TRAPUB_13074</name>
</gene>
<dbReference type="AlphaFoldDB" id="A0A1M2VSA4"/>
<evidence type="ECO:0000313" key="5">
    <source>
        <dbReference type="EMBL" id="OJT10475.1"/>
    </source>
</evidence>
<name>A0A1M2VSA4_TRAPU</name>
<feature type="transmembrane region" description="Helical" evidence="4">
    <location>
        <begin position="49"/>
        <end position="68"/>
    </location>
</feature>
<evidence type="ECO:0000256" key="4">
    <source>
        <dbReference type="SAM" id="Phobius"/>
    </source>
</evidence>
<feature type="transmembrane region" description="Helical" evidence="4">
    <location>
        <begin position="266"/>
        <end position="285"/>
    </location>
</feature>
<dbReference type="SUPFAM" id="SSF103473">
    <property type="entry name" value="MFS general substrate transporter"/>
    <property type="match status" value="1"/>
</dbReference>
<protein>
    <submittedName>
        <fullName evidence="5">Glucose/galactose transporter</fullName>
    </submittedName>
</protein>
<accession>A0A1M2VSA4</accession>
<dbReference type="Gene3D" id="1.20.1250.20">
    <property type="entry name" value="MFS general substrate transporter like domains"/>
    <property type="match status" value="2"/>
</dbReference>
<feature type="transmembrane region" description="Helical" evidence="4">
    <location>
        <begin position="227"/>
        <end position="251"/>
    </location>
</feature>
<reference evidence="5 6" key="1">
    <citation type="submission" date="2016-10" db="EMBL/GenBank/DDBJ databases">
        <title>Genome sequence of the basidiomycete white-rot fungus Trametes pubescens.</title>
        <authorList>
            <person name="Makela M.R."/>
            <person name="Granchi Z."/>
            <person name="Peng M."/>
            <person name="De Vries R.P."/>
            <person name="Grigoriev I."/>
            <person name="Riley R."/>
            <person name="Hilden K."/>
        </authorList>
    </citation>
    <scope>NUCLEOTIDE SEQUENCE [LARGE SCALE GENOMIC DNA]</scope>
    <source>
        <strain evidence="5 6">FBCC735</strain>
    </source>
</reference>
<keyword evidence="4" id="KW-0812">Transmembrane</keyword>
<dbReference type="OMA" id="TWGFAYG"/>
<dbReference type="InterPro" id="IPR050375">
    <property type="entry name" value="MFS_TsgA-like"/>
</dbReference>
<dbReference type="GO" id="GO:0005886">
    <property type="term" value="C:plasma membrane"/>
    <property type="evidence" value="ECO:0007669"/>
    <property type="project" value="UniProtKB-SubCell"/>
</dbReference>
<feature type="transmembrane region" description="Helical" evidence="4">
    <location>
        <begin position="350"/>
        <end position="371"/>
    </location>
</feature>
<feature type="transmembrane region" description="Helical" evidence="4">
    <location>
        <begin position="7"/>
        <end position="29"/>
    </location>
</feature>
<keyword evidence="4" id="KW-1133">Transmembrane helix</keyword>
<dbReference type="STRING" id="154538.A0A1M2VSA4"/>
<feature type="transmembrane region" description="Helical" evidence="4">
    <location>
        <begin position="292"/>
        <end position="309"/>
    </location>
</feature>
<evidence type="ECO:0000313" key="6">
    <source>
        <dbReference type="Proteomes" id="UP000184267"/>
    </source>
</evidence>
<dbReference type="InterPro" id="IPR036259">
    <property type="entry name" value="MFS_trans_sf"/>
</dbReference>
<feature type="non-terminal residue" evidence="5">
    <location>
        <position position="1"/>
    </location>
</feature>
<organism evidence="5 6">
    <name type="scientific">Trametes pubescens</name>
    <name type="common">White-rot fungus</name>
    <dbReference type="NCBI Taxonomy" id="154538"/>
    <lineage>
        <taxon>Eukaryota</taxon>
        <taxon>Fungi</taxon>
        <taxon>Dikarya</taxon>
        <taxon>Basidiomycota</taxon>
        <taxon>Agaricomycotina</taxon>
        <taxon>Agaricomycetes</taxon>
        <taxon>Polyporales</taxon>
        <taxon>Polyporaceae</taxon>
        <taxon>Trametes</taxon>
    </lineage>
</organism>